<dbReference type="PRINTS" id="PR00344">
    <property type="entry name" value="BCTRLSENSOR"/>
</dbReference>
<evidence type="ECO:0000256" key="5">
    <source>
        <dbReference type="ARBA" id="ARBA00022741"/>
    </source>
</evidence>
<dbReference type="InterPro" id="IPR036890">
    <property type="entry name" value="HATPase_C_sf"/>
</dbReference>
<dbReference type="InterPro" id="IPR035965">
    <property type="entry name" value="PAS-like_dom_sf"/>
</dbReference>
<dbReference type="PANTHER" id="PTHR43065:SF10">
    <property type="entry name" value="PEROXIDE STRESS-ACTIVATED HISTIDINE KINASE MAK3"/>
    <property type="match status" value="1"/>
</dbReference>
<dbReference type="Proteomes" id="UP001262754">
    <property type="component" value="Unassembled WGS sequence"/>
</dbReference>
<dbReference type="Gene3D" id="1.10.287.130">
    <property type="match status" value="1"/>
</dbReference>
<keyword evidence="11" id="KW-1185">Reference proteome</keyword>
<feature type="domain" description="Histidine kinase" evidence="9">
    <location>
        <begin position="143"/>
        <end position="364"/>
    </location>
</feature>
<name>A0ABU1N2M8_9CAUL</name>
<dbReference type="SUPFAM" id="SSF55785">
    <property type="entry name" value="PYP-like sensor domain (PAS domain)"/>
    <property type="match status" value="1"/>
</dbReference>
<dbReference type="InterPro" id="IPR005467">
    <property type="entry name" value="His_kinase_dom"/>
</dbReference>
<dbReference type="GO" id="GO:0004673">
    <property type="term" value="F:protein histidine kinase activity"/>
    <property type="evidence" value="ECO:0007669"/>
    <property type="project" value="UniProtKB-EC"/>
</dbReference>
<dbReference type="SMART" id="SM00387">
    <property type="entry name" value="HATPase_c"/>
    <property type="match status" value="1"/>
</dbReference>
<sequence>MSDHARAPSAQVADSLKIAAFDLSPEPALVVDRDGALVAVNEAAEALFGQGLSLLARGRFRAALPPGSVLVSMMDRALFEGALVREHGVEVNLFGQPPFEADGAAAPLGDGSVLMTLHVKGVLGVERASDAAGLRSVVGLGRMLAHEIKNPLAGIRGAAQLLKTGASAADQPLAQLIVDETDRIRRLVDRMEAFSDEVPGPREAVNIHQVLDRVRALVVNGVADGLALQEHYDPSLPDVWGDEDHLIQVFLNLVKNAAEAAHMRGDGQGILSIHTAWRPGVRVRGADGKATAGAPIEIRVQDNGPGVPPSLRDHLFQPFVTTKANGTGLGLALVTKLVTSHGGLIDFDSEPGRTVFRVLLPMATGKLAPSTGDAHA</sequence>
<dbReference type="InterPro" id="IPR003594">
    <property type="entry name" value="HATPase_dom"/>
</dbReference>
<dbReference type="PANTHER" id="PTHR43065">
    <property type="entry name" value="SENSOR HISTIDINE KINASE"/>
    <property type="match status" value="1"/>
</dbReference>
<dbReference type="SUPFAM" id="SSF47384">
    <property type="entry name" value="Homodimeric domain of signal transducing histidine kinase"/>
    <property type="match status" value="1"/>
</dbReference>
<keyword evidence="3" id="KW-0597">Phosphoprotein</keyword>
<dbReference type="SMART" id="SM00388">
    <property type="entry name" value="HisKA"/>
    <property type="match status" value="1"/>
</dbReference>
<evidence type="ECO:0000256" key="3">
    <source>
        <dbReference type="ARBA" id="ARBA00022553"/>
    </source>
</evidence>
<dbReference type="InterPro" id="IPR004358">
    <property type="entry name" value="Sig_transdc_His_kin-like_C"/>
</dbReference>
<dbReference type="Pfam" id="PF02518">
    <property type="entry name" value="HATPase_c"/>
    <property type="match status" value="1"/>
</dbReference>
<evidence type="ECO:0000313" key="10">
    <source>
        <dbReference type="EMBL" id="MDR6532703.1"/>
    </source>
</evidence>
<keyword evidence="5" id="KW-0547">Nucleotide-binding</keyword>
<evidence type="ECO:0000256" key="1">
    <source>
        <dbReference type="ARBA" id="ARBA00000085"/>
    </source>
</evidence>
<comment type="caution">
    <text evidence="10">The sequence shown here is derived from an EMBL/GenBank/DDBJ whole genome shotgun (WGS) entry which is preliminary data.</text>
</comment>
<dbReference type="InterPro" id="IPR036097">
    <property type="entry name" value="HisK_dim/P_sf"/>
</dbReference>
<dbReference type="InterPro" id="IPR003661">
    <property type="entry name" value="HisK_dim/P_dom"/>
</dbReference>
<protein>
    <recommendedName>
        <fullName evidence="2">histidine kinase</fullName>
        <ecNumber evidence="2">2.7.13.3</ecNumber>
    </recommendedName>
</protein>
<gene>
    <name evidence="10" type="ORF">J2800_003463</name>
</gene>
<keyword evidence="4 10" id="KW-0808">Transferase</keyword>
<evidence type="ECO:0000313" key="11">
    <source>
        <dbReference type="Proteomes" id="UP001262754"/>
    </source>
</evidence>
<keyword evidence="8" id="KW-0902">Two-component regulatory system</keyword>
<keyword evidence="7" id="KW-0067">ATP-binding</keyword>
<evidence type="ECO:0000256" key="4">
    <source>
        <dbReference type="ARBA" id="ARBA00022679"/>
    </source>
</evidence>
<comment type="catalytic activity">
    <reaction evidence="1">
        <text>ATP + protein L-histidine = ADP + protein N-phospho-L-histidine.</text>
        <dbReference type="EC" id="2.7.13.3"/>
    </reaction>
</comment>
<proteinExistence type="predicted"/>
<dbReference type="Gene3D" id="3.30.565.10">
    <property type="entry name" value="Histidine kinase-like ATPase, C-terminal domain"/>
    <property type="match status" value="1"/>
</dbReference>
<evidence type="ECO:0000259" key="9">
    <source>
        <dbReference type="PROSITE" id="PS50109"/>
    </source>
</evidence>
<evidence type="ECO:0000256" key="7">
    <source>
        <dbReference type="ARBA" id="ARBA00022840"/>
    </source>
</evidence>
<dbReference type="Gene3D" id="3.30.450.20">
    <property type="entry name" value="PAS domain"/>
    <property type="match status" value="1"/>
</dbReference>
<evidence type="ECO:0000256" key="6">
    <source>
        <dbReference type="ARBA" id="ARBA00022777"/>
    </source>
</evidence>
<dbReference type="PROSITE" id="PS50109">
    <property type="entry name" value="HIS_KIN"/>
    <property type="match status" value="1"/>
</dbReference>
<dbReference type="EC" id="2.7.13.3" evidence="2"/>
<dbReference type="Pfam" id="PF00512">
    <property type="entry name" value="HisKA"/>
    <property type="match status" value="1"/>
</dbReference>
<accession>A0ABU1N2M8</accession>
<dbReference type="RefSeq" id="WP_056750802.1">
    <property type="nucleotide sequence ID" value="NZ_BMLD01000002.1"/>
</dbReference>
<evidence type="ECO:0000256" key="8">
    <source>
        <dbReference type="ARBA" id="ARBA00023012"/>
    </source>
</evidence>
<reference evidence="10 11" key="1">
    <citation type="submission" date="2023-07" db="EMBL/GenBank/DDBJ databases">
        <title>Sorghum-associated microbial communities from plants grown in Nebraska, USA.</title>
        <authorList>
            <person name="Schachtman D."/>
        </authorList>
    </citation>
    <scope>NUCLEOTIDE SEQUENCE [LARGE SCALE GENOMIC DNA]</scope>
    <source>
        <strain evidence="10 11">DS2154</strain>
    </source>
</reference>
<dbReference type="Pfam" id="PF13188">
    <property type="entry name" value="PAS_8"/>
    <property type="match status" value="1"/>
</dbReference>
<dbReference type="InterPro" id="IPR000014">
    <property type="entry name" value="PAS"/>
</dbReference>
<dbReference type="SUPFAM" id="SSF55874">
    <property type="entry name" value="ATPase domain of HSP90 chaperone/DNA topoisomerase II/histidine kinase"/>
    <property type="match status" value="1"/>
</dbReference>
<dbReference type="EMBL" id="JAVDRL010000010">
    <property type="protein sequence ID" value="MDR6532703.1"/>
    <property type="molecule type" value="Genomic_DNA"/>
</dbReference>
<evidence type="ECO:0000256" key="2">
    <source>
        <dbReference type="ARBA" id="ARBA00012438"/>
    </source>
</evidence>
<organism evidence="10 11">
    <name type="scientific">Caulobacter rhizosphaerae</name>
    <dbReference type="NCBI Taxonomy" id="2010972"/>
    <lineage>
        <taxon>Bacteria</taxon>
        <taxon>Pseudomonadati</taxon>
        <taxon>Pseudomonadota</taxon>
        <taxon>Alphaproteobacteria</taxon>
        <taxon>Caulobacterales</taxon>
        <taxon>Caulobacteraceae</taxon>
        <taxon>Caulobacter</taxon>
    </lineage>
</organism>
<keyword evidence="6 10" id="KW-0418">Kinase</keyword>
<dbReference type="CDD" id="cd00082">
    <property type="entry name" value="HisKA"/>
    <property type="match status" value="1"/>
</dbReference>